<evidence type="ECO:0000313" key="12">
    <source>
        <dbReference type="Proteomes" id="UP000006408"/>
    </source>
</evidence>
<name>C4FDP2_9BIFI</name>
<evidence type="ECO:0000256" key="9">
    <source>
        <dbReference type="RuleBase" id="RU363032"/>
    </source>
</evidence>
<dbReference type="InterPro" id="IPR043429">
    <property type="entry name" value="ArtM/GltK/GlnP/TcyL/YhdX-like"/>
</dbReference>
<gene>
    <name evidence="11" type="ORF">BIFANG_02429</name>
</gene>
<feature type="domain" description="ABC transmembrane type-1" evidence="10">
    <location>
        <begin position="24"/>
        <end position="212"/>
    </location>
</feature>
<evidence type="ECO:0000313" key="11">
    <source>
        <dbReference type="EMBL" id="EEP21073.1"/>
    </source>
</evidence>
<reference evidence="11" key="1">
    <citation type="submission" date="2009-04" db="EMBL/GenBank/DDBJ databases">
        <authorList>
            <person name="Weinstock G."/>
            <person name="Sodergren E."/>
            <person name="Clifton S."/>
            <person name="Fulton L."/>
            <person name="Fulton B."/>
            <person name="Courtney L."/>
            <person name="Fronick C."/>
            <person name="Harrison M."/>
            <person name="Strong C."/>
            <person name="Farmer C."/>
            <person name="Delahaunty K."/>
            <person name="Markovic C."/>
            <person name="Hall O."/>
            <person name="Minx P."/>
            <person name="Tomlinson C."/>
            <person name="Mitreva M."/>
            <person name="Nelson J."/>
            <person name="Hou S."/>
            <person name="Wollam A."/>
            <person name="Pepin K.H."/>
            <person name="Johnson M."/>
            <person name="Bhonagiri V."/>
            <person name="Nash W.E."/>
            <person name="Warren W."/>
            <person name="Chinwalla A."/>
            <person name="Mardis E.R."/>
            <person name="Wilson R.K."/>
        </authorList>
    </citation>
    <scope>NUCLEOTIDE SEQUENCE [LARGE SCALE GENOMIC DNA]</scope>
    <source>
        <strain evidence="11">DSM 20098</strain>
    </source>
</reference>
<dbReference type="eggNOG" id="COG0765">
    <property type="taxonomic scope" value="Bacteria"/>
</dbReference>
<evidence type="ECO:0000256" key="6">
    <source>
        <dbReference type="ARBA" id="ARBA00022970"/>
    </source>
</evidence>
<comment type="similarity">
    <text evidence="2">Belongs to the binding-protein-dependent transport system permease family. HisMQ subfamily.</text>
</comment>
<dbReference type="PATRIC" id="fig|518635.7.peg.391"/>
<accession>C4FDP2</accession>
<dbReference type="EMBL" id="ABYS02000004">
    <property type="protein sequence ID" value="EEP21073.1"/>
    <property type="molecule type" value="Genomic_DNA"/>
</dbReference>
<dbReference type="GO" id="GO:0006865">
    <property type="term" value="P:amino acid transport"/>
    <property type="evidence" value="ECO:0007669"/>
    <property type="project" value="UniProtKB-KW"/>
</dbReference>
<evidence type="ECO:0000259" key="10">
    <source>
        <dbReference type="PROSITE" id="PS50928"/>
    </source>
</evidence>
<dbReference type="CDD" id="cd06261">
    <property type="entry name" value="TM_PBP2"/>
    <property type="match status" value="1"/>
</dbReference>
<evidence type="ECO:0000256" key="4">
    <source>
        <dbReference type="ARBA" id="ARBA00022475"/>
    </source>
</evidence>
<dbReference type="Pfam" id="PF00528">
    <property type="entry name" value="BPD_transp_1"/>
    <property type="match status" value="1"/>
</dbReference>
<dbReference type="AlphaFoldDB" id="C4FDP2"/>
<dbReference type="PANTHER" id="PTHR30614:SF37">
    <property type="entry name" value="AMINO-ACID ABC TRANSPORTER PERMEASE PROTEIN YHDX-RELATED"/>
    <property type="match status" value="1"/>
</dbReference>
<dbReference type="HOGENOM" id="CLU_019602_1_0_11"/>
<evidence type="ECO:0000256" key="8">
    <source>
        <dbReference type="ARBA" id="ARBA00023136"/>
    </source>
</evidence>
<proteinExistence type="inferred from homology"/>
<organism evidence="11 12">
    <name type="scientific">Bifidobacterium angulatum DSM 20098 = JCM 7096</name>
    <dbReference type="NCBI Taxonomy" id="518635"/>
    <lineage>
        <taxon>Bacteria</taxon>
        <taxon>Bacillati</taxon>
        <taxon>Actinomycetota</taxon>
        <taxon>Actinomycetes</taxon>
        <taxon>Bifidobacteriales</taxon>
        <taxon>Bifidobacteriaceae</taxon>
        <taxon>Bifidobacterium</taxon>
    </lineage>
</organism>
<sequence>MEERVAMFDWSFVQRYAPFFVKGMEMTLFISIIGIILALVVGLICAGVELARVPVARQIVRVYIEISRNTPLLVQLYFLFFGLPKLGIVWSAETCAIVGLGFLGGSYMAEAMRAGLQAVPEVQRETAYVLGFTPMQSLTRVVLPQAVSGAIPGIVANVIFLFKESSVVSAIALADVMYMAKDLIGMYYSTYESLAMLVVSYLIVLLPISLIGTWLERRFDYARR</sequence>
<evidence type="ECO:0000256" key="3">
    <source>
        <dbReference type="ARBA" id="ARBA00022448"/>
    </source>
</evidence>
<keyword evidence="8 9" id="KW-0472">Membrane</keyword>
<feature type="transmembrane region" description="Helical" evidence="9">
    <location>
        <begin position="194"/>
        <end position="215"/>
    </location>
</feature>
<evidence type="ECO:0000256" key="2">
    <source>
        <dbReference type="ARBA" id="ARBA00010072"/>
    </source>
</evidence>
<dbReference type="STRING" id="1683.Bang102_003950"/>
<dbReference type="PROSITE" id="PS50928">
    <property type="entry name" value="ABC_TM1"/>
    <property type="match status" value="1"/>
</dbReference>
<evidence type="ECO:0000256" key="1">
    <source>
        <dbReference type="ARBA" id="ARBA00004651"/>
    </source>
</evidence>
<dbReference type="GO" id="GO:0043190">
    <property type="term" value="C:ATP-binding cassette (ABC) transporter complex"/>
    <property type="evidence" value="ECO:0007669"/>
    <property type="project" value="InterPro"/>
</dbReference>
<feature type="transmembrane region" description="Helical" evidence="9">
    <location>
        <begin position="28"/>
        <end position="51"/>
    </location>
</feature>
<dbReference type="Proteomes" id="UP000006408">
    <property type="component" value="Unassembled WGS sequence"/>
</dbReference>
<dbReference type="SUPFAM" id="SSF161098">
    <property type="entry name" value="MetI-like"/>
    <property type="match status" value="1"/>
</dbReference>
<protein>
    <submittedName>
        <fullName evidence="11">ABC transporter, permease protein</fullName>
    </submittedName>
</protein>
<keyword evidence="6" id="KW-0029">Amino-acid transport</keyword>
<dbReference type="InterPro" id="IPR035906">
    <property type="entry name" value="MetI-like_sf"/>
</dbReference>
<comment type="subcellular location">
    <subcellularLocation>
        <location evidence="1 9">Cell membrane</location>
        <topology evidence="1 9">Multi-pass membrane protein</topology>
    </subcellularLocation>
</comment>
<keyword evidence="7 9" id="KW-1133">Transmembrane helix</keyword>
<feature type="transmembrane region" description="Helical" evidence="9">
    <location>
        <begin position="167"/>
        <end position="188"/>
    </location>
</feature>
<feature type="transmembrane region" description="Helical" evidence="9">
    <location>
        <begin position="142"/>
        <end position="162"/>
    </location>
</feature>
<keyword evidence="12" id="KW-1185">Reference proteome</keyword>
<keyword evidence="5 9" id="KW-0812">Transmembrane</keyword>
<dbReference type="InterPro" id="IPR000515">
    <property type="entry name" value="MetI-like"/>
</dbReference>
<dbReference type="InterPro" id="IPR010065">
    <property type="entry name" value="AA_ABC_transptr_permease_3TM"/>
</dbReference>
<keyword evidence="4" id="KW-1003">Cell membrane</keyword>
<dbReference type="GO" id="GO:0022857">
    <property type="term" value="F:transmembrane transporter activity"/>
    <property type="evidence" value="ECO:0007669"/>
    <property type="project" value="InterPro"/>
</dbReference>
<dbReference type="PANTHER" id="PTHR30614">
    <property type="entry name" value="MEMBRANE COMPONENT OF AMINO ACID ABC TRANSPORTER"/>
    <property type="match status" value="1"/>
</dbReference>
<dbReference type="NCBIfam" id="TIGR01726">
    <property type="entry name" value="HEQRo_perm_3TM"/>
    <property type="match status" value="1"/>
</dbReference>
<evidence type="ECO:0000256" key="7">
    <source>
        <dbReference type="ARBA" id="ARBA00022989"/>
    </source>
</evidence>
<comment type="caution">
    <text evidence="11">The sequence shown here is derived from an EMBL/GenBank/DDBJ whole genome shotgun (WGS) entry which is preliminary data.</text>
</comment>
<evidence type="ECO:0000256" key="5">
    <source>
        <dbReference type="ARBA" id="ARBA00022692"/>
    </source>
</evidence>
<keyword evidence="3 9" id="KW-0813">Transport</keyword>
<dbReference type="Gene3D" id="1.10.3720.10">
    <property type="entry name" value="MetI-like"/>
    <property type="match status" value="1"/>
</dbReference>